<keyword evidence="1" id="KW-0547">Nucleotide-binding</keyword>
<evidence type="ECO:0000256" key="2">
    <source>
        <dbReference type="ARBA" id="ARBA00022840"/>
    </source>
</evidence>
<dbReference type="PANTHER" id="PTHR16305">
    <property type="entry name" value="TESTICULAR SOLUBLE ADENYLYL CYCLASE"/>
    <property type="match status" value="1"/>
</dbReference>
<dbReference type="SUPFAM" id="SSF48452">
    <property type="entry name" value="TPR-like"/>
    <property type="match status" value="1"/>
</dbReference>
<organism evidence="5 6">
    <name type="scientific">Planomonospora alba</name>
    <dbReference type="NCBI Taxonomy" id="161354"/>
    <lineage>
        <taxon>Bacteria</taxon>
        <taxon>Bacillati</taxon>
        <taxon>Actinomycetota</taxon>
        <taxon>Actinomycetes</taxon>
        <taxon>Streptosporangiales</taxon>
        <taxon>Streptosporangiaceae</taxon>
        <taxon>Planomonospora</taxon>
    </lineage>
</organism>
<dbReference type="Pfam" id="PF00196">
    <property type="entry name" value="GerE"/>
    <property type="match status" value="1"/>
</dbReference>
<feature type="region of interest" description="Disordered" evidence="3">
    <location>
        <begin position="62"/>
        <end position="117"/>
    </location>
</feature>
<dbReference type="PROSITE" id="PS00622">
    <property type="entry name" value="HTH_LUXR_1"/>
    <property type="match status" value="1"/>
</dbReference>
<dbReference type="EMBL" id="BAAAUT010000001">
    <property type="protein sequence ID" value="GAA3114397.1"/>
    <property type="molecule type" value="Genomic_DNA"/>
</dbReference>
<dbReference type="SMART" id="SM00421">
    <property type="entry name" value="HTH_LUXR"/>
    <property type="match status" value="1"/>
</dbReference>
<dbReference type="InterPro" id="IPR036388">
    <property type="entry name" value="WH-like_DNA-bd_sf"/>
</dbReference>
<dbReference type="InterPro" id="IPR000792">
    <property type="entry name" value="Tscrpt_reg_LuxR_C"/>
</dbReference>
<reference evidence="6" key="1">
    <citation type="journal article" date="2019" name="Int. J. Syst. Evol. Microbiol.">
        <title>The Global Catalogue of Microorganisms (GCM) 10K type strain sequencing project: providing services to taxonomists for standard genome sequencing and annotation.</title>
        <authorList>
            <consortium name="The Broad Institute Genomics Platform"/>
            <consortium name="The Broad Institute Genome Sequencing Center for Infectious Disease"/>
            <person name="Wu L."/>
            <person name="Ma J."/>
        </authorList>
    </citation>
    <scope>NUCLEOTIDE SEQUENCE [LARGE SCALE GENOMIC DNA]</scope>
    <source>
        <strain evidence="6">JCM 9373</strain>
    </source>
</reference>
<dbReference type="Gene3D" id="1.25.40.10">
    <property type="entry name" value="Tetratricopeptide repeat domain"/>
    <property type="match status" value="1"/>
</dbReference>
<dbReference type="PROSITE" id="PS50043">
    <property type="entry name" value="HTH_LUXR_2"/>
    <property type="match status" value="1"/>
</dbReference>
<evidence type="ECO:0000259" key="4">
    <source>
        <dbReference type="PROSITE" id="PS50043"/>
    </source>
</evidence>
<dbReference type="PANTHER" id="PTHR16305:SF35">
    <property type="entry name" value="TRANSCRIPTIONAL ACTIVATOR DOMAIN"/>
    <property type="match status" value="1"/>
</dbReference>
<dbReference type="Proteomes" id="UP001500320">
    <property type="component" value="Unassembled WGS sequence"/>
</dbReference>
<dbReference type="CDD" id="cd06170">
    <property type="entry name" value="LuxR_C_like"/>
    <property type="match status" value="1"/>
</dbReference>
<dbReference type="InterPro" id="IPR011990">
    <property type="entry name" value="TPR-like_helical_dom_sf"/>
</dbReference>
<feature type="domain" description="HTH luxR-type" evidence="4">
    <location>
        <begin position="959"/>
        <end position="1021"/>
    </location>
</feature>
<keyword evidence="2" id="KW-0067">ATP-binding</keyword>
<protein>
    <submittedName>
        <fullName evidence="5">Helix-turn-helix transcriptional regulator</fullName>
    </submittedName>
</protein>
<dbReference type="SUPFAM" id="SSF46894">
    <property type="entry name" value="C-terminal effector domain of the bipartite response regulators"/>
    <property type="match status" value="1"/>
</dbReference>
<dbReference type="PRINTS" id="PR00038">
    <property type="entry name" value="HTHLUXR"/>
</dbReference>
<evidence type="ECO:0000256" key="1">
    <source>
        <dbReference type="ARBA" id="ARBA00022741"/>
    </source>
</evidence>
<dbReference type="Pfam" id="PF13191">
    <property type="entry name" value="AAA_16"/>
    <property type="match status" value="1"/>
</dbReference>
<dbReference type="SUPFAM" id="SSF52540">
    <property type="entry name" value="P-loop containing nucleoside triphosphate hydrolases"/>
    <property type="match status" value="1"/>
</dbReference>
<feature type="compositionally biased region" description="Basic and acidic residues" evidence="3">
    <location>
        <begin position="71"/>
        <end position="84"/>
    </location>
</feature>
<dbReference type="RefSeq" id="WP_344854769.1">
    <property type="nucleotide sequence ID" value="NZ_BAAAUT010000001.1"/>
</dbReference>
<comment type="caution">
    <text evidence="5">The sequence shown here is derived from an EMBL/GenBank/DDBJ whole genome shotgun (WGS) entry which is preliminary data.</text>
</comment>
<dbReference type="InterPro" id="IPR016032">
    <property type="entry name" value="Sig_transdc_resp-reg_C-effctor"/>
</dbReference>
<sequence length="1021" mass="107256">MLSASSVTAAVALHGRDAELAALRRLLDAARRGAGGALLVLGAPGTGKSALLDAAAAWAGDPADGPAAPARDPDGSTPRRDGSAHDSGGPSPRPDGSVAGLGDGSAPRPDGPGDGFVVLRTRGAASEARLPYAGLHALLRPVADRIRALPPAQAAVLTEALRLGTAGGGLALPAAVLDLLLAMACPVLVCVDDLHHLDAPSREALIFVARRLRGERIALLLAADDTLPGGPAGAGEHGAPAGPAPHGAPEDGAGAPGDILRFVPGDVPRLVLRGLDEEAARRVIDDLAPPGLPEDLRAALAEIAHGNPLALRELVGSLTADQVSGTAAPPETLPPGGRLWRAYADRLARLPAHTADLLLLIAADPELDTATLLRAAEPRCALTALEPAEQAGVVVRAAGDRYEFREPAMRPVVYAGASLARRRAAHRLLARVLDAGHQRLRRAWHRAAALDGPPGRLADELVEELAEGPDGTAGGRGGFPEPFRAFERAAELTTRGDVRAARLAAAARHAWHAGLPQRARSLLARLNSLAVTEEVRGRAELVRGSLDLRSGKTDSACDELLAAADWLLDRDREQAVRALIRASEATYLAGDNRRFLAIARRAAALRRPDDPPTTRLMLSYLEGMAATFRGRHREAAAPLRRVVELAPSVDNPSVLVWACVSSLLLGDDAQALKLSTRAIGIARAQGAVSTVPQVLEFLIQAELWLGRYASVAANAMEGLRLAQETGRLNSAAQHLAWLALTAAVQGDEETCRIRAGSAIELADAHGLGVAGALGNWALAHLDVAAGRHASAAGRLRATARADGTGGHLVVRVMATPHFVEAAVRTGDVEQARAALAVLERWADSTGSPDRLALAERCHALLACPGEAEERFREALELHRKGSCAFETARTQLLFGGMLRRNRRPGAAREHLHGALETFERYGARLWAEQARGELRASGESLPSRCRAARSPADGAAGRGTPAARELTAQQFQIARLVADGATNREVAAQLFLSPRTVEHHLRNIFARLGIRSRVELARLLS</sequence>
<dbReference type="InterPro" id="IPR027417">
    <property type="entry name" value="P-loop_NTPase"/>
</dbReference>
<accession>A0ABP6MLN3</accession>
<evidence type="ECO:0000256" key="3">
    <source>
        <dbReference type="SAM" id="MobiDB-lite"/>
    </source>
</evidence>
<feature type="region of interest" description="Disordered" evidence="3">
    <location>
        <begin position="230"/>
        <end position="255"/>
    </location>
</feature>
<feature type="compositionally biased region" description="Low complexity" evidence="3">
    <location>
        <begin position="237"/>
        <end position="255"/>
    </location>
</feature>
<name>A0ABP6MLN3_9ACTN</name>
<dbReference type="Gene3D" id="1.10.10.10">
    <property type="entry name" value="Winged helix-like DNA-binding domain superfamily/Winged helix DNA-binding domain"/>
    <property type="match status" value="1"/>
</dbReference>
<keyword evidence="6" id="KW-1185">Reference proteome</keyword>
<evidence type="ECO:0000313" key="5">
    <source>
        <dbReference type="EMBL" id="GAA3114397.1"/>
    </source>
</evidence>
<gene>
    <name evidence="5" type="ORF">GCM10010466_01880</name>
</gene>
<evidence type="ECO:0000313" key="6">
    <source>
        <dbReference type="Proteomes" id="UP001500320"/>
    </source>
</evidence>
<proteinExistence type="predicted"/>
<dbReference type="InterPro" id="IPR041664">
    <property type="entry name" value="AAA_16"/>
</dbReference>